<dbReference type="RefSeq" id="WP_191724736.1">
    <property type="nucleotide sequence ID" value="NZ_JACSQK010000011.1"/>
</dbReference>
<dbReference type="EMBL" id="JACSQK010000011">
    <property type="protein sequence ID" value="MBD7962272.1"/>
    <property type="molecule type" value="Genomic_DNA"/>
</dbReference>
<keyword evidence="2" id="KW-1185">Reference proteome</keyword>
<protein>
    <recommendedName>
        <fullName evidence="3">Lipoprotein</fullName>
    </recommendedName>
</protein>
<evidence type="ECO:0000313" key="2">
    <source>
        <dbReference type="Proteomes" id="UP000634919"/>
    </source>
</evidence>
<reference evidence="1 2" key="1">
    <citation type="submission" date="2020-08" db="EMBL/GenBank/DDBJ databases">
        <title>A Genomic Blueprint of the Chicken Gut Microbiome.</title>
        <authorList>
            <person name="Gilroy R."/>
            <person name="Ravi A."/>
            <person name="Getino M."/>
            <person name="Pursley I."/>
            <person name="Horton D.L."/>
            <person name="Alikhan N.-F."/>
            <person name="Baker D."/>
            <person name="Gharbi K."/>
            <person name="Hall N."/>
            <person name="Watson M."/>
            <person name="Adriaenssens E.M."/>
            <person name="Foster-Nyarko E."/>
            <person name="Jarju S."/>
            <person name="Secka A."/>
            <person name="Antonio M."/>
            <person name="Oren A."/>
            <person name="Chaudhuri R."/>
            <person name="La Ragione R.M."/>
            <person name="Hildebrand F."/>
            <person name="Pallen M.J."/>
        </authorList>
    </citation>
    <scope>NUCLEOTIDE SEQUENCE [LARGE SCALE GENOMIC DNA]</scope>
    <source>
        <strain evidence="1 2">Sa2CVA6</strain>
    </source>
</reference>
<comment type="caution">
    <text evidence="1">The sequence shown here is derived from an EMBL/GenBank/DDBJ whole genome shotgun (WGS) entry which is preliminary data.</text>
</comment>
<organism evidence="1 2">
    <name type="scientific">Comamonas avium</name>
    <dbReference type="NCBI Taxonomy" id="2762231"/>
    <lineage>
        <taxon>Bacteria</taxon>
        <taxon>Pseudomonadati</taxon>
        <taxon>Pseudomonadota</taxon>
        <taxon>Betaproteobacteria</taxon>
        <taxon>Burkholderiales</taxon>
        <taxon>Comamonadaceae</taxon>
        <taxon>Comamonas</taxon>
    </lineage>
</organism>
<gene>
    <name evidence="1" type="ORF">H9646_17515</name>
</gene>
<evidence type="ECO:0000313" key="1">
    <source>
        <dbReference type="EMBL" id="MBD7962272.1"/>
    </source>
</evidence>
<dbReference type="Proteomes" id="UP000634919">
    <property type="component" value="Unassembled WGS sequence"/>
</dbReference>
<name>A0ABR8SFJ6_9BURK</name>
<evidence type="ECO:0008006" key="3">
    <source>
        <dbReference type="Google" id="ProtNLM"/>
    </source>
</evidence>
<accession>A0ABR8SFJ6</accession>
<sequence>MGLLLVGCASAPAPHGKVAGDAFSMGEVLQSDSNRIATLAMRENINSLMRLMDKLYQRNPAEWRKTAATREAAIAHVRSALLERQMWPPLEGQRDVQALSKALSPEFTGDRVGAFTYAMGDMLLTSHGGKTSFTLVDSLDPQNVYNAARNVEIANWVLNHRKNAQGQPLLLSNHMSEQERNLSFEREMGKLIARLDLIASFGTERVRRSAIGFGQNLVAGPFLQFLPVR</sequence>
<proteinExistence type="predicted"/>